<evidence type="ECO:0000313" key="4">
    <source>
        <dbReference type="Proteomes" id="UP001284537"/>
    </source>
</evidence>
<accession>A0ABU4UJP2</accession>
<keyword evidence="4" id="KW-1185">Reference proteome</keyword>
<dbReference type="Proteomes" id="UP001284537">
    <property type="component" value="Unassembled WGS sequence"/>
</dbReference>
<feature type="transmembrane region" description="Helical" evidence="1">
    <location>
        <begin position="53"/>
        <end position="72"/>
    </location>
</feature>
<keyword evidence="1" id="KW-0812">Transmembrane</keyword>
<proteinExistence type="predicted"/>
<feature type="signal peptide" evidence="2">
    <location>
        <begin position="1"/>
        <end position="29"/>
    </location>
</feature>
<keyword evidence="1" id="KW-0472">Membrane</keyword>
<protein>
    <submittedName>
        <fullName evidence="3">TrbC/VirB2 family protein</fullName>
    </submittedName>
</protein>
<feature type="transmembrane region" description="Helical" evidence="1">
    <location>
        <begin position="79"/>
        <end position="96"/>
    </location>
</feature>
<feature type="transmembrane region" description="Helical" evidence="1">
    <location>
        <begin position="131"/>
        <end position="150"/>
    </location>
</feature>
<dbReference type="InterPro" id="IPR007039">
    <property type="entry name" value="TrbC/VirB2"/>
</dbReference>
<gene>
    <name evidence="3" type="ORF">QLH52_20045</name>
</gene>
<name>A0ABU4UJP2_9GAMM</name>
<organism evidence="3 4">
    <name type="scientific">Methylomonas defluvii</name>
    <dbReference type="NCBI Taxonomy" id="3045149"/>
    <lineage>
        <taxon>Bacteria</taxon>
        <taxon>Pseudomonadati</taxon>
        <taxon>Pseudomonadota</taxon>
        <taxon>Gammaproteobacteria</taxon>
        <taxon>Methylococcales</taxon>
        <taxon>Methylococcaceae</taxon>
        <taxon>Methylomonas</taxon>
    </lineage>
</organism>
<reference evidence="3 4" key="1">
    <citation type="submission" date="2023-11" db="EMBL/GenBank/DDBJ databases">
        <authorList>
            <person name="Ouyang M.-Y."/>
        </authorList>
    </citation>
    <scope>NUCLEOTIDE SEQUENCE [LARGE SCALE GENOMIC DNA]</scope>
    <source>
        <strain evidence="3 4">OY6</strain>
    </source>
</reference>
<comment type="caution">
    <text evidence="3">The sequence shown here is derived from an EMBL/GenBank/DDBJ whole genome shotgun (WGS) entry which is preliminary data.</text>
</comment>
<dbReference type="EMBL" id="JAXARY010000023">
    <property type="protein sequence ID" value="MDX8129603.1"/>
    <property type="molecule type" value="Genomic_DNA"/>
</dbReference>
<keyword evidence="2" id="KW-0732">Signal</keyword>
<feature type="chain" id="PRO_5047298336" evidence="2">
    <location>
        <begin position="30"/>
        <end position="166"/>
    </location>
</feature>
<evidence type="ECO:0000256" key="2">
    <source>
        <dbReference type="SAM" id="SignalP"/>
    </source>
</evidence>
<sequence>MNALANRMQTAPLVLLMALVFFIPEQATAAVGDGGALPYEDWLTSLRTSVTGPVAFSLSLIGIIVAGGVLIFGGDLNGFFRTLIFIVLVMALLVGAQNVMTNVFGRGAVIMPSSDEAGAQLRIMGIGVAQYTKEVAVSLFAIALLVGLQLRTSKETDQSLTVVGEK</sequence>
<keyword evidence="1" id="KW-1133">Transmembrane helix</keyword>
<evidence type="ECO:0000256" key="1">
    <source>
        <dbReference type="SAM" id="Phobius"/>
    </source>
</evidence>
<dbReference type="RefSeq" id="WP_196433883.1">
    <property type="nucleotide sequence ID" value="NZ_JAXARY010000023.1"/>
</dbReference>
<evidence type="ECO:0000313" key="3">
    <source>
        <dbReference type="EMBL" id="MDX8129603.1"/>
    </source>
</evidence>
<dbReference type="Pfam" id="PF04956">
    <property type="entry name" value="TrbC"/>
    <property type="match status" value="1"/>
</dbReference>